<dbReference type="PANTHER" id="PTHR43194">
    <property type="entry name" value="HYDROLASE ALPHA/BETA FOLD FAMILY"/>
    <property type="match status" value="1"/>
</dbReference>
<dbReference type="Gene3D" id="3.40.50.1820">
    <property type="entry name" value="alpha/beta hydrolase"/>
    <property type="match status" value="1"/>
</dbReference>
<evidence type="ECO:0000313" key="3">
    <source>
        <dbReference type="Proteomes" id="UP000825679"/>
    </source>
</evidence>
<sequence>MKNWVLLRGLMREKRHWGVFADLLQQKYPADQILMVDWPGNGELHQQTSLHRISDMVQHLQSTLTQKGCCAPYHVIAVSLGAMVAIEWMRQSPQDIASATLINTSLRPINPFYQRLRPHNYTQLLSMLFRTNAEQEQLILQLTSNQAHPATLQQWIAYQQQHPISKLNILRQLWAAATYRAPIETPQTALQLISSQHDRLVDQQCSLTLAQLWGVPHAVHPTAGHDLPLDDPQWLIEHLP</sequence>
<keyword evidence="2" id="KW-0378">Hydrolase</keyword>
<dbReference type="Pfam" id="PF12697">
    <property type="entry name" value="Abhydrolase_6"/>
    <property type="match status" value="1"/>
</dbReference>
<dbReference type="EMBL" id="CP081150">
    <property type="protein sequence ID" value="QZA79013.1"/>
    <property type="molecule type" value="Genomic_DNA"/>
</dbReference>
<name>A0ABX8ZCZ1_9NEIS</name>
<evidence type="ECO:0000259" key="1">
    <source>
        <dbReference type="Pfam" id="PF12697"/>
    </source>
</evidence>
<protein>
    <submittedName>
        <fullName evidence="2">Alpha/beta hydrolase</fullName>
    </submittedName>
</protein>
<reference evidence="2 3" key="1">
    <citation type="submission" date="2021-08" db="EMBL/GenBank/DDBJ databases">
        <title>complete genome sequencing of Deefgea sp. D25.</title>
        <authorList>
            <person name="Bae J.-W."/>
            <person name="Gim D.-H."/>
        </authorList>
    </citation>
    <scope>NUCLEOTIDE SEQUENCE [LARGE SCALE GENOMIC DNA]</scope>
    <source>
        <strain evidence="2 3">D25</strain>
    </source>
</reference>
<dbReference type="InterPro" id="IPR050228">
    <property type="entry name" value="Carboxylesterase_BioH"/>
</dbReference>
<keyword evidence="3" id="KW-1185">Reference proteome</keyword>
<dbReference type="Proteomes" id="UP000825679">
    <property type="component" value="Chromosome"/>
</dbReference>
<dbReference type="InterPro" id="IPR029058">
    <property type="entry name" value="AB_hydrolase_fold"/>
</dbReference>
<proteinExistence type="predicted"/>
<organism evidence="2 3">
    <name type="scientific">Deefgea tanakiae</name>
    <dbReference type="NCBI Taxonomy" id="2865840"/>
    <lineage>
        <taxon>Bacteria</taxon>
        <taxon>Pseudomonadati</taxon>
        <taxon>Pseudomonadota</taxon>
        <taxon>Betaproteobacteria</taxon>
        <taxon>Neisseriales</taxon>
        <taxon>Chitinibacteraceae</taxon>
        <taxon>Deefgea</taxon>
    </lineage>
</organism>
<dbReference type="RefSeq" id="WP_221007532.1">
    <property type="nucleotide sequence ID" value="NZ_CP081150.1"/>
</dbReference>
<feature type="domain" description="AB hydrolase-1" evidence="1">
    <location>
        <begin position="5"/>
        <end position="237"/>
    </location>
</feature>
<dbReference type="InterPro" id="IPR000073">
    <property type="entry name" value="AB_hydrolase_1"/>
</dbReference>
<dbReference type="SUPFAM" id="SSF53474">
    <property type="entry name" value="alpha/beta-Hydrolases"/>
    <property type="match status" value="1"/>
</dbReference>
<evidence type="ECO:0000313" key="2">
    <source>
        <dbReference type="EMBL" id="QZA79013.1"/>
    </source>
</evidence>
<dbReference type="GO" id="GO:0016787">
    <property type="term" value="F:hydrolase activity"/>
    <property type="evidence" value="ECO:0007669"/>
    <property type="project" value="UniProtKB-KW"/>
</dbReference>
<dbReference type="PANTHER" id="PTHR43194:SF5">
    <property type="entry name" value="PIMELOYL-[ACYL-CARRIER PROTEIN] METHYL ESTER ESTERASE"/>
    <property type="match status" value="1"/>
</dbReference>
<gene>
    <name evidence="2" type="ORF">K4H28_06345</name>
</gene>
<accession>A0ABX8ZCZ1</accession>